<protein>
    <submittedName>
        <fullName evidence="2">MarR family transcriptional regulator</fullName>
    </submittedName>
</protein>
<dbReference type="InterPro" id="IPR000835">
    <property type="entry name" value="HTH_MarR-typ"/>
</dbReference>
<dbReference type="SUPFAM" id="SSF46785">
    <property type="entry name" value="Winged helix' DNA-binding domain"/>
    <property type="match status" value="1"/>
</dbReference>
<dbReference type="RefSeq" id="WP_231061213.1">
    <property type="nucleotide sequence ID" value="NZ_JAJNOR010000001.1"/>
</dbReference>
<gene>
    <name evidence="2" type="ORF">LQE92_01330</name>
</gene>
<dbReference type="Proteomes" id="UP001299265">
    <property type="component" value="Unassembled WGS sequence"/>
</dbReference>
<dbReference type="Pfam" id="PF12802">
    <property type="entry name" value="MarR_2"/>
    <property type="match status" value="1"/>
</dbReference>
<dbReference type="GO" id="GO:0006950">
    <property type="term" value="P:response to stress"/>
    <property type="evidence" value="ECO:0007669"/>
    <property type="project" value="TreeGrafter"/>
</dbReference>
<dbReference type="PANTHER" id="PTHR33164">
    <property type="entry name" value="TRANSCRIPTIONAL REGULATOR, MARR FAMILY"/>
    <property type="match status" value="1"/>
</dbReference>
<dbReference type="InterPro" id="IPR036388">
    <property type="entry name" value="WH-like_DNA-bd_sf"/>
</dbReference>
<name>A0AAP2RH15_9FIRM</name>
<dbReference type="PROSITE" id="PS50995">
    <property type="entry name" value="HTH_MARR_2"/>
    <property type="match status" value="1"/>
</dbReference>
<dbReference type="AlphaFoldDB" id="A0AAP2RH15"/>
<reference evidence="2 3" key="1">
    <citation type="submission" date="2021-11" db="EMBL/GenBank/DDBJ databases">
        <title>Lacrimispora sp. nov. NSJ-141 isolated from human feces.</title>
        <authorList>
            <person name="Abdugheni R."/>
        </authorList>
    </citation>
    <scope>NUCLEOTIDE SEQUENCE [LARGE SCALE GENOMIC DNA]</scope>
    <source>
        <strain evidence="2 3">NSJ-141</strain>
    </source>
</reference>
<accession>A0AAP2RH15</accession>
<keyword evidence="3" id="KW-1185">Reference proteome</keyword>
<dbReference type="InterPro" id="IPR039422">
    <property type="entry name" value="MarR/SlyA-like"/>
</dbReference>
<dbReference type="PANTHER" id="PTHR33164:SF43">
    <property type="entry name" value="HTH-TYPE TRANSCRIPTIONAL REPRESSOR YETL"/>
    <property type="match status" value="1"/>
</dbReference>
<evidence type="ECO:0000313" key="2">
    <source>
        <dbReference type="EMBL" id="MCD2491269.1"/>
    </source>
</evidence>
<dbReference type="SMART" id="SM00347">
    <property type="entry name" value="HTH_MARR"/>
    <property type="match status" value="1"/>
</dbReference>
<dbReference type="InterPro" id="IPR036390">
    <property type="entry name" value="WH_DNA-bd_sf"/>
</dbReference>
<dbReference type="EMBL" id="JAJNOR010000001">
    <property type="protein sequence ID" value="MCD2491269.1"/>
    <property type="molecule type" value="Genomic_DNA"/>
</dbReference>
<sequence length="149" mass="17175">MRFEKHPVLQEFDRLNNAIDEFYHEIAAMQGLSDSAYAILQAILVLGNGCTQTEIYKYTFSNKQTVNSSVKKLNQDGLIEFQAGVGRELKIYLTAKGDTLVREKILPIEQAENEVFEEMTDNEHQEILRLMEKYLILFRNKIETLQGGQ</sequence>
<dbReference type="GO" id="GO:0003700">
    <property type="term" value="F:DNA-binding transcription factor activity"/>
    <property type="evidence" value="ECO:0007669"/>
    <property type="project" value="InterPro"/>
</dbReference>
<evidence type="ECO:0000313" key="3">
    <source>
        <dbReference type="Proteomes" id="UP001299265"/>
    </source>
</evidence>
<organism evidence="2 3">
    <name type="scientific">Lientehia hominis</name>
    <dbReference type="NCBI Taxonomy" id="2897778"/>
    <lineage>
        <taxon>Bacteria</taxon>
        <taxon>Bacillati</taxon>
        <taxon>Bacillota</taxon>
        <taxon>Clostridia</taxon>
        <taxon>Lachnospirales</taxon>
        <taxon>Lachnospiraceae</taxon>
        <taxon>Lientehia</taxon>
    </lineage>
</organism>
<feature type="domain" description="HTH marR-type" evidence="1">
    <location>
        <begin position="5"/>
        <end position="136"/>
    </location>
</feature>
<evidence type="ECO:0000259" key="1">
    <source>
        <dbReference type="PROSITE" id="PS50995"/>
    </source>
</evidence>
<proteinExistence type="predicted"/>
<comment type="caution">
    <text evidence="2">The sequence shown here is derived from an EMBL/GenBank/DDBJ whole genome shotgun (WGS) entry which is preliminary data.</text>
</comment>
<dbReference type="Gene3D" id="1.10.10.10">
    <property type="entry name" value="Winged helix-like DNA-binding domain superfamily/Winged helix DNA-binding domain"/>
    <property type="match status" value="1"/>
</dbReference>